<dbReference type="GO" id="GO:0003676">
    <property type="term" value="F:nucleic acid binding"/>
    <property type="evidence" value="ECO:0007669"/>
    <property type="project" value="InterPro"/>
</dbReference>
<dbReference type="Pfam" id="PF00098">
    <property type="entry name" value="zf-CCHC"/>
    <property type="match status" value="1"/>
</dbReference>
<feature type="domain" description="CCHC-type" evidence="3">
    <location>
        <begin position="260"/>
        <end position="275"/>
    </location>
</feature>
<dbReference type="SMART" id="SM00343">
    <property type="entry name" value="ZnF_C2HC"/>
    <property type="match status" value="1"/>
</dbReference>
<feature type="compositionally biased region" description="Polar residues" evidence="2">
    <location>
        <begin position="319"/>
        <end position="329"/>
    </location>
</feature>
<dbReference type="Gene3D" id="4.10.60.10">
    <property type="entry name" value="Zinc finger, CCHC-type"/>
    <property type="match status" value="1"/>
</dbReference>
<dbReference type="PROSITE" id="PS50158">
    <property type="entry name" value="ZF_CCHC"/>
    <property type="match status" value="1"/>
</dbReference>
<evidence type="ECO:0000259" key="3">
    <source>
        <dbReference type="PROSITE" id="PS50158"/>
    </source>
</evidence>
<sequence length="466" mass="52192">DFKHLAKDPKWLSDPNNAETLLTQMDAPEYYGDDQDEHLLASLSRITYHLKRQRNQNARQFLAKWEAAERKVQEHRVNLPSIYKGFLLINALGLAESDIKALLNFTQGSIEPKDVKHWLRKHEAKIQANQLGNENLAKGSKAATSTVHLVEGETDLNEEETTVEKEDDDLEAMETMLADMVDNPLPESEVFEEQEAAEILAMMIREKKKTYTQSAQLKKDRELGRGYRQGSAGQNPRAATGPLRPGTYRLSIAELKQRTRCQKCGRIGHWKRECPGVTGNGQASNQKETHLLEVDVDDYDDAMFCHLLETIPDDDSDPGPTSASGSILNQEAEPKGCGVGHSAKAPFLISLKFLIQGDAVIGLVQGKLCLKEAENRLQQSEHGEFEVLFAMDCSSPTNKRARPEQDDPARTARALDHWCNLLLRICVIFRPLIQLMVNLVGNSLDRSCTSSTMSRSSTWHGCRNST</sequence>
<dbReference type="AlphaFoldDB" id="A0A812Y9E1"/>
<evidence type="ECO:0000313" key="5">
    <source>
        <dbReference type="Proteomes" id="UP000601435"/>
    </source>
</evidence>
<dbReference type="GO" id="GO:0008270">
    <property type="term" value="F:zinc ion binding"/>
    <property type="evidence" value="ECO:0007669"/>
    <property type="project" value="UniProtKB-KW"/>
</dbReference>
<feature type="non-terminal residue" evidence="4">
    <location>
        <position position="1"/>
    </location>
</feature>
<dbReference type="InterPro" id="IPR001878">
    <property type="entry name" value="Znf_CCHC"/>
</dbReference>
<dbReference type="InterPro" id="IPR036875">
    <property type="entry name" value="Znf_CCHC_sf"/>
</dbReference>
<name>A0A812Y9E1_9DINO</name>
<feature type="region of interest" description="Disordered" evidence="2">
    <location>
        <begin position="226"/>
        <end position="245"/>
    </location>
</feature>
<feature type="region of interest" description="Disordered" evidence="2">
    <location>
        <begin position="310"/>
        <end position="330"/>
    </location>
</feature>
<keyword evidence="1" id="KW-0862">Zinc</keyword>
<dbReference type="EMBL" id="CAJNJA010041764">
    <property type="protein sequence ID" value="CAE7777658.1"/>
    <property type="molecule type" value="Genomic_DNA"/>
</dbReference>
<evidence type="ECO:0000256" key="2">
    <source>
        <dbReference type="SAM" id="MobiDB-lite"/>
    </source>
</evidence>
<proteinExistence type="predicted"/>
<reference evidence="4" key="1">
    <citation type="submission" date="2021-02" db="EMBL/GenBank/DDBJ databases">
        <authorList>
            <person name="Dougan E. K."/>
            <person name="Rhodes N."/>
            <person name="Thang M."/>
            <person name="Chan C."/>
        </authorList>
    </citation>
    <scope>NUCLEOTIDE SEQUENCE</scope>
</reference>
<protein>
    <recommendedName>
        <fullName evidence="3">CCHC-type domain-containing protein</fullName>
    </recommendedName>
</protein>
<evidence type="ECO:0000313" key="4">
    <source>
        <dbReference type="EMBL" id="CAE7777658.1"/>
    </source>
</evidence>
<evidence type="ECO:0000256" key="1">
    <source>
        <dbReference type="PROSITE-ProRule" id="PRU00047"/>
    </source>
</evidence>
<dbReference type="SUPFAM" id="SSF57756">
    <property type="entry name" value="Retrovirus zinc finger-like domains"/>
    <property type="match status" value="1"/>
</dbReference>
<organism evidence="4 5">
    <name type="scientific">Symbiodinium necroappetens</name>
    <dbReference type="NCBI Taxonomy" id="1628268"/>
    <lineage>
        <taxon>Eukaryota</taxon>
        <taxon>Sar</taxon>
        <taxon>Alveolata</taxon>
        <taxon>Dinophyceae</taxon>
        <taxon>Suessiales</taxon>
        <taxon>Symbiodiniaceae</taxon>
        <taxon>Symbiodinium</taxon>
    </lineage>
</organism>
<keyword evidence="1" id="KW-0479">Metal-binding</keyword>
<comment type="caution">
    <text evidence="4">The sequence shown here is derived from an EMBL/GenBank/DDBJ whole genome shotgun (WGS) entry which is preliminary data.</text>
</comment>
<accession>A0A812Y9E1</accession>
<dbReference type="Proteomes" id="UP000601435">
    <property type="component" value="Unassembled WGS sequence"/>
</dbReference>
<gene>
    <name evidence="4" type="ORF">SNEC2469_LOCUS22767</name>
</gene>
<keyword evidence="5" id="KW-1185">Reference proteome</keyword>
<dbReference type="OrthoDB" id="448953at2759"/>
<keyword evidence="1" id="KW-0863">Zinc-finger</keyword>